<dbReference type="Proteomes" id="UP001190700">
    <property type="component" value="Unassembled WGS sequence"/>
</dbReference>
<evidence type="ECO:0000313" key="3">
    <source>
        <dbReference type="EMBL" id="KAK3246564.1"/>
    </source>
</evidence>
<dbReference type="EMBL" id="LGRX02029692">
    <property type="protein sequence ID" value="KAK3246564.1"/>
    <property type="molecule type" value="Genomic_DNA"/>
</dbReference>
<feature type="compositionally biased region" description="Pro residues" evidence="1">
    <location>
        <begin position="12"/>
        <end position="37"/>
    </location>
</feature>
<dbReference type="AlphaFoldDB" id="A0AAE0F035"/>
<evidence type="ECO:0000256" key="1">
    <source>
        <dbReference type="SAM" id="MobiDB-lite"/>
    </source>
</evidence>
<keyword evidence="2" id="KW-1133">Transmembrane helix</keyword>
<keyword evidence="2" id="KW-0812">Transmembrane</keyword>
<evidence type="ECO:0000256" key="2">
    <source>
        <dbReference type="SAM" id="Phobius"/>
    </source>
</evidence>
<protein>
    <submittedName>
        <fullName evidence="3">Uncharacterized protein</fullName>
    </submittedName>
</protein>
<reference evidence="3 4" key="1">
    <citation type="journal article" date="2015" name="Genome Biol. Evol.">
        <title>Comparative Genomics of a Bacterivorous Green Alga Reveals Evolutionary Causalities and Consequences of Phago-Mixotrophic Mode of Nutrition.</title>
        <authorList>
            <person name="Burns J.A."/>
            <person name="Paasch A."/>
            <person name="Narechania A."/>
            <person name="Kim E."/>
        </authorList>
    </citation>
    <scope>NUCLEOTIDE SEQUENCE [LARGE SCALE GENOMIC DNA]</scope>
    <source>
        <strain evidence="3 4">PLY_AMNH</strain>
    </source>
</reference>
<feature type="region of interest" description="Disordered" evidence="1">
    <location>
        <begin position="1"/>
        <end position="43"/>
    </location>
</feature>
<comment type="caution">
    <text evidence="3">The sequence shown here is derived from an EMBL/GenBank/DDBJ whole genome shotgun (WGS) entry which is preliminary data.</text>
</comment>
<feature type="transmembrane region" description="Helical" evidence="2">
    <location>
        <begin position="131"/>
        <end position="152"/>
    </location>
</feature>
<sequence length="173" mass="18493">MSEELTVDPNVPNAPPLKYPPHYPPKPSFPPGRPAPPDQEAAMGLVRAMQLGSPDTRHQVVQGDEVFQLLSQFMDSPPPQFPINPPPSPPPQPPSPSPPPMHPPFPPPPLVPPTPPPWQTVMPASGTALQAVRQAVAVLTIALLSALVVLYVHKALCAATYAVVPRNKAYAYA</sequence>
<organism evidence="3 4">
    <name type="scientific">Cymbomonas tetramitiformis</name>
    <dbReference type="NCBI Taxonomy" id="36881"/>
    <lineage>
        <taxon>Eukaryota</taxon>
        <taxon>Viridiplantae</taxon>
        <taxon>Chlorophyta</taxon>
        <taxon>Pyramimonadophyceae</taxon>
        <taxon>Pyramimonadales</taxon>
        <taxon>Pyramimonadaceae</taxon>
        <taxon>Cymbomonas</taxon>
    </lineage>
</organism>
<evidence type="ECO:0000313" key="4">
    <source>
        <dbReference type="Proteomes" id="UP001190700"/>
    </source>
</evidence>
<feature type="compositionally biased region" description="Pro residues" evidence="1">
    <location>
        <begin position="76"/>
        <end position="118"/>
    </location>
</feature>
<gene>
    <name evidence="3" type="ORF">CYMTET_43903</name>
</gene>
<proteinExistence type="predicted"/>
<keyword evidence="4" id="KW-1185">Reference proteome</keyword>
<feature type="region of interest" description="Disordered" evidence="1">
    <location>
        <begin position="71"/>
        <end position="119"/>
    </location>
</feature>
<keyword evidence="2" id="KW-0472">Membrane</keyword>
<accession>A0AAE0F035</accession>
<name>A0AAE0F035_9CHLO</name>